<dbReference type="AlphaFoldDB" id="A0A809YE61"/>
<dbReference type="EMBL" id="AP023095">
    <property type="protein sequence ID" value="BCE56359.1"/>
    <property type="molecule type" value="Genomic_DNA"/>
</dbReference>
<evidence type="ECO:0000313" key="10">
    <source>
        <dbReference type="EMBL" id="BCE91017.1"/>
    </source>
</evidence>
<reference evidence="9" key="9">
    <citation type="submission" date="2020-05" db="EMBL/GenBank/DDBJ databases">
        <title>Complete genome sequence of Bradyrhizobium diazoefficiens XF9 isolated from soybean nodule.</title>
        <authorList>
            <person name="Noda R."/>
            <person name="Kakizaki K."/>
            <person name="Minamisawa K."/>
        </authorList>
    </citation>
    <scope>NUCLEOTIDE SEQUENCE</scope>
    <source>
        <strain evidence="9">XF9</strain>
    </source>
</reference>
<reference evidence="10" key="2">
    <citation type="submission" date="2020-05" db="EMBL/GenBank/DDBJ databases">
        <title>Complete genome sequence of Bradyrhizobium diazoefficiens XF10 isolated from soybean nodule.</title>
        <authorList>
            <person name="Noda R."/>
            <person name="Kakizaki K."/>
            <person name="Minamisawa K."/>
        </authorList>
    </citation>
    <scope>NUCLEOTIDE SEQUENCE</scope>
    <source>
        <strain evidence="10">XF10</strain>
    </source>
</reference>
<reference evidence="3" key="3">
    <citation type="submission" date="2020-05" db="EMBL/GenBank/DDBJ databases">
        <title>Complete genome sequence of Bradyrhizobium diazoefficiens XF2 isolated from soybean nodule.</title>
        <authorList>
            <person name="Noda R."/>
            <person name="Kakizaki K."/>
            <person name="Minamisawa K."/>
        </authorList>
    </citation>
    <scope>NUCLEOTIDE SEQUENCE</scope>
    <source>
        <strain evidence="3">XF2</strain>
    </source>
</reference>
<name>A0A809YE61_9BRAD</name>
<feature type="region of interest" description="Disordered" evidence="1">
    <location>
        <begin position="1"/>
        <end position="58"/>
    </location>
</feature>
<gene>
    <name evidence="10" type="ORF">XF10B_38150</name>
    <name evidence="2" type="ORF">XF1B_39310</name>
    <name evidence="3" type="ORF">XF2B_38340</name>
    <name evidence="4" type="ORF">XF3B_38370</name>
    <name evidence="5" type="ORF">XF4B_38470</name>
    <name evidence="6" type="ORF">XF5B_38710</name>
    <name evidence="7" type="ORF">XF6B_38970</name>
    <name evidence="8" type="ORF">XF8B_37830</name>
    <name evidence="9" type="ORF">XF9B_66820</name>
</gene>
<dbReference type="EMBL" id="AP023097">
    <property type="protein sequence ID" value="BCE73672.1"/>
    <property type="molecule type" value="Genomic_DNA"/>
</dbReference>
<dbReference type="EMBL" id="AP023096">
    <property type="protein sequence ID" value="BCE65098.1"/>
    <property type="molecule type" value="Genomic_DNA"/>
</dbReference>
<evidence type="ECO:0000313" key="7">
    <source>
        <dbReference type="EMBL" id="BCE65098.1"/>
    </source>
</evidence>
<dbReference type="EMBL" id="AP023091">
    <property type="protein sequence ID" value="BCE21250.1"/>
    <property type="molecule type" value="Genomic_DNA"/>
</dbReference>
<evidence type="ECO:0000313" key="8">
    <source>
        <dbReference type="EMBL" id="BCE73672.1"/>
    </source>
</evidence>
<feature type="compositionally biased region" description="Basic and acidic residues" evidence="1">
    <location>
        <begin position="27"/>
        <end position="36"/>
    </location>
</feature>
<reference evidence="7" key="7">
    <citation type="submission" date="2020-05" db="EMBL/GenBank/DDBJ databases">
        <title>Complete genome sequence of Bradyrhizobium diazoefficiens XF6 isolated from soybean nodule.</title>
        <authorList>
            <person name="Noda R."/>
            <person name="Kakizaki K."/>
            <person name="Minamisawa K."/>
        </authorList>
    </citation>
    <scope>NUCLEOTIDE SEQUENCE</scope>
    <source>
        <strain evidence="7">XF6</strain>
    </source>
</reference>
<organism evidence="4">
    <name type="scientific">Bradyrhizobium diazoefficiens</name>
    <dbReference type="NCBI Taxonomy" id="1355477"/>
    <lineage>
        <taxon>Bacteria</taxon>
        <taxon>Pseudomonadati</taxon>
        <taxon>Pseudomonadota</taxon>
        <taxon>Alphaproteobacteria</taxon>
        <taxon>Hyphomicrobiales</taxon>
        <taxon>Nitrobacteraceae</taxon>
        <taxon>Bradyrhizobium</taxon>
    </lineage>
</organism>
<dbReference type="EMBL" id="AP023099">
    <property type="protein sequence ID" value="BCE91017.1"/>
    <property type="molecule type" value="Genomic_DNA"/>
</dbReference>
<reference evidence="4" key="4">
    <citation type="submission" date="2020-05" db="EMBL/GenBank/DDBJ databases">
        <title>Complete genome sequence of Bradyrhizobium diazoefficiens XF3 isolated from soybean nodule.</title>
        <authorList>
            <person name="Noda R."/>
            <person name="Kakizaki K."/>
            <person name="Minamisawa K."/>
        </authorList>
    </citation>
    <scope>NUCLEOTIDE SEQUENCE</scope>
    <source>
        <strain evidence="4">XF3</strain>
    </source>
</reference>
<protein>
    <submittedName>
        <fullName evidence="4">Uncharacterized protein</fullName>
    </submittedName>
</protein>
<evidence type="ECO:0000313" key="3">
    <source>
        <dbReference type="EMBL" id="BCE30065.1"/>
    </source>
</evidence>
<evidence type="ECO:0000313" key="2">
    <source>
        <dbReference type="EMBL" id="BCE21250.1"/>
    </source>
</evidence>
<dbReference type="EMBL" id="AP023092">
    <property type="protein sequence ID" value="BCE30065.1"/>
    <property type="molecule type" value="Genomic_DNA"/>
</dbReference>
<reference evidence="8" key="8">
    <citation type="submission" date="2020-05" db="EMBL/GenBank/DDBJ databases">
        <title>Complete genome sequence of Bradyrhizobium diazoefficiens XF8 isolated from soybean nodule.</title>
        <authorList>
            <person name="Noda R."/>
            <person name="Kakizaki K."/>
            <person name="Minamisawa K."/>
        </authorList>
    </citation>
    <scope>NUCLEOTIDE SEQUENCE</scope>
    <source>
        <strain evidence="8">XF8</strain>
    </source>
</reference>
<dbReference type="EMBL" id="AP023094">
    <property type="protein sequence ID" value="BCE47498.1"/>
    <property type="molecule type" value="Genomic_DNA"/>
</dbReference>
<dbReference type="EMBL" id="AP023093">
    <property type="protein sequence ID" value="BCE38806.1"/>
    <property type="molecule type" value="Genomic_DNA"/>
</dbReference>
<evidence type="ECO:0000313" key="6">
    <source>
        <dbReference type="EMBL" id="BCE56359.1"/>
    </source>
</evidence>
<reference evidence="5" key="5">
    <citation type="submission" date="2020-05" db="EMBL/GenBank/DDBJ databases">
        <title>Complete genome sequence of Bradyrhizobium diazoefficiens XF4 isolated from soybean nodule.</title>
        <authorList>
            <person name="Noda R."/>
            <person name="Kakizaki K."/>
            <person name="Minamisawa K."/>
        </authorList>
    </citation>
    <scope>NUCLEOTIDE SEQUENCE</scope>
    <source>
        <strain evidence="5">XF4</strain>
    </source>
</reference>
<evidence type="ECO:0000313" key="4">
    <source>
        <dbReference type="EMBL" id="BCE38806.1"/>
    </source>
</evidence>
<reference evidence="2" key="1">
    <citation type="submission" date="2020-05" db="EMBL/GenBank/DDBJ databases">
        <title>Complete genome sequence of Bradyrhizobium diazoefficiens XF1 isolated from soybean nodule.</title>
        <authorList>
            <person name="Noda R."/>
            <person name="Kakizaki K."/>
            <person name="Minamisawa K."/>
        </authorList>
    </citation>
    <scope>NUCLEOTIDE SEQUENCE</scope>
    <source>
        <strain evidence="2">XF1</strain>
    </source>
</reference>
<proteinExistence type="predicted"/>
<evidence type="ECO:0000313" key="5">
    <source>
        <dbReference type="EMBL" id="BCE47498.1"/>
    </source>
</evidence>
<reference evidence="6" key="6">
    <citation type="submission" date="2020-05" db="EMBL/GenBank/DDBJ databases">
        <title>Complete genome sequence of Bradyrhizobium diazoefficiens XF5 isolated from soybean nodule.</title>
        <authorList>
            <person name="Noda R."/>
            <person name="Kakizaki K."/>
            <person name="Minamisawa K."/>
        </authorList>
    </citation>
    <scope>NUCLEOTIDE SEQUENCE</scope>
    <source>
        <strain evidence="6">XF5</strain>
    </source>
</reference>
<accession>A0A809YE61</accession>
<evidence type="ECO:0000256" key="1">
    <source>
        <dbReference type="SAM" id="MobiDB-lite"/>
    </source>
</evidence>
<dbReference type="EMBL" id="AP023098">
    <property type="protein sequence ID" value="BCE85261.1"/>
    <property type="molecule type" value="Genomic_DNA"/>
</dbReference>
<evidence type="ECO:0000313" key="9">
    <source>
        <dbReference type="EMBL" id="BCE85261.1"/>
    </source>
</evidence>
<sequence>MLEARRVTIGGKPGRKRGSAFGEITEQDFRPLDGKQSRNRGSNPGAGAGDDGNLSLEQHHTLPFDPICRAQLFSKPGRGIVPISVRVKPPSTTISSPVM</sequence>